<evidence type="ECO:0000256" key="2">
    <source>
        <dbReference type="ARBA" id="ARBA00022448"/>
    </source>
</evidence>
<comment type="caution">
    <text evidence="6">The sequence shown here is derived from an EMBL/GenBank/DDBJ whole genome shotgun (WGS) entry which is preliminary data.</text>
</comment>
<evidence type="ECO:0000256" key="1">
    <source>
        <dbReference type="ARBA" id="ARBA00005417"/>
    </source>
</evidence>
<accession>K6DAW2</accession>
<dbReference type="PATRIC" id="fig|1117379.3.peg.4406"/>
<dbReference type="PANTHER" id="PTHR43335">
    <property type="entry name" value="ABC TRANSPORTER, ATP-BINDING PROTEIN"/>
    <property type="match status" value="1"/>
</dbReference>
<dbReference type="eggNOG" id="COG1131">
    <property type="taxonomic scope" value="Bacteria"/>
</dbReference>
<dbReference type="Gene3D" id="3.40.50.300">
    <property type="entry name" value="P-loop containing nucleotide triphosphate hydrolases"/>
    <property type="match status" value="1"/>
</dbReference>
<evidence type="ECO:0000256" key="4">
    <source>
        <dbReference type="ARBA" id="ARBA00022840"/>
    </source>
</evidence>
<dbReference type="InterPro" id="IPR003593">
    <property type="entry name" value="AAA+_ATPase"/>
</dbReference>
<dbReference type="OrthoDB" id="9804819at2"/>
<evidence type="ECO:0000313" key="6">
    <source>
        <dbReference type="EMBL" id="EKN65213.1"/>
    </source>
</evidence>
<dbReference type="PROSITE" id="PS50893">
    <property type="entry name" value="ABC_TRANSPORTER_2"/>
    <property type="match status" value="1"/>
</dbReference>
<dbReference type="InterPro" id="IPR003439">
    <property type="entry name" value="ABC_transporter-like_ATP-bd"/>
</dbReference>
<dbReference type="GO" id="GO:0005524">
    <property type="term" value="F:ATP binding"/>
    <property type="evidence" value="ECO:0007669"/>
    <property type="project" value="UniProtKB-KW"/>
</dbReference>
<protein>
    <submittedName>
        <fullName evidence="6">ABC transporter-like protein</fullName>
    </submittedName>
</protein>
<dbReference type="InterPro" id="IPR027417">
    <property type="entry name" value="P-loop_NTPase"/>
</dbReference>
<keyword evidence="7" id="KW-1185">Reference proteome</keyword>
<dbReference type="SMART" id="SM00382">
    <property type="entry name" value="AAA"/>
    <property type="match status" value="1"/>
</dbReference>
<dbReference type="STRING" id="1117379.BABA_21251"/>
<dbReference type="AlphaFoldDB" id="K6DAW2"/>
<keyword evidence="2" id="KW-0813">Transport</keyword>
<keyword evidence="3" id="KW-0547">Nucleotide-binding</keyword>
<proteinExistence type="inferred from homology"/>
<evidence type="ECO:0000259" key="5">
    <source>
        <dbReference type="PROSITE" id="PS50893"/>
    </source>
</evidence>
<dbReference type="RefSeq" id="WP_007087242.1">
    <property type="nucleotide sequence ID" value="NZ_AJLS01000137.1"/>
</dbReference>
<dbReference type="Proteomes" id="UP000006316">
    <property type="component" value="Unassembled WGS sequence"/>
</dbReference>
<dbReference type="SUPFAM" id="SSF52540">
    <property type="entry name" value="P-loop containing nucleoside triphosphate hydrolases"/>
    <property type="match status" value="1"/>
</dbReference>
<dbReference type="EMBL" id="AJLS01000137">
    <property type="protein sequence ID" value="EKN65213.1"/>
    <property type="molecule type" value="Genomic_DNA"/>
</dbReference>
<comment type="similarity">
    <text evidence="1">Belongs to the ABC transporter superfamily.</text>
</comment>
<reference evidence="6 7" key="1">
    <citation type="journal article" date="2012" name="Front. Microbiol.">
        <title>Redundancy and modularity in membrane-associated dissimilatory nitrate reduction in Bacillus.</title>
        <authorList>
            <person name="Heylen K."/>
            <person name="Keltjens J."/>
        </authorList>
    </citation>
    <scope>NUCLEOTIDE SEQUENCE [LARGE SCALE GENOMIC DNA]</scope>
    <source>
        <strain evidence="7">LMG 21833T</strain>
    </source>
</reference>
<feature type="domain" description="ABC transporter" evidence="5">
    <location>
        <begin position="2"/>
        <end position="231"/>
    </location>
</feature>
<dbReference type="Pfam" id="PF00005">
    <property type="entry name" value="ABC_tran"/>
    <property type="match status" value="1"/>
</dbReference>
<evidence type="ECO:0000313" key="7">
    <source>
        <dbReference type="Proteomes" id="UP000006316"/>
    </source>
</evidence>
<name>K6DAW2_9BACI</name>
<dbReference type="GO" id="GO:0016887">
    <property type="term" value="F:ATP hydrolysis activity"/>
    <property type="evidence" value="ECO:0007669"/>
    <property type="project" value="InterPro"/>
</dbReference>
<gene>
    <name evidence="6" type="ORF">BABA_21251</name>
</gene>
<sequence length="315" mass="35061">MLVLSNVSKVYKGNIALHNISLSIPKGEIVGILGSNGAGKSTLMNIITGYISMSSGDVLIDGMNILDEPDAMKGKIGYLPDTPPLYEEMTVYEYLLFVSKVKKLAKESRENEIQSKLEKLHLIDVQHRLIKNLSKGYKQRVGIAQAILGNPPLIVLDEPTVGLDPTELRNIRKVIKELRETSLVLISSHILSEINSVASYLVIMEKGELVTAGPMDVQSDAAKNLQHKLFIRIKGDSAKIQSILKHIEGVVSIEGQPDSEKECCDFSILYNPNIDIRETLFWELSKHELPILEMNLQGNSLEELFMQTILKKKGE</sequence>
<evidence type="ECO:0000256" key="3">
    <source>
        <dbReference type="ARBA" id="ARBA00022741"/>
    </source>
</evidence>
<keyword evidence="4" id="KW-0067">ATP-binding</keyword>
<organism evidence="6 7">
    <name type="scientific">Neobacillus bataviensis LMG 21833</name>
    <dbReference type="NCBI Taxonomy" id="1117379"/>
    <lineage>
        <taxon>Bacteria</taxon>
        <taxon>Bacillati</taxon>
        <taxon>Bacillota</taxon>
        <taxon>Bacilli</taxon>
        <taxon>Bacillales</taxon>
        <taxon>Bacillaceae</taxon>
        <taxon>Neobacillus</taxon>
    </lineage>
</organism>